<keyword evidence="6" id="KW-0443">Lipid metabolism</keyword>
<dbReference type="OrthoDB" id="9801517at2"/>
<evidence type="ECO:0000259" key="8">
    <source>
        <dbReference type="Pfam" id="PF01643"/>
    </source>
</evidence>
<dbReference type="PANTHER" id="PTHR31727">
    <property type="entry name" value="OLEOYL-ACYL CARRIER PROTEIN THIOESTERASE 1, CHLOROPLASTIC"/>
    <property type="match status" value="1"/>
</dbReference>
<gene>
    <name evidence="10" type="ordered locus">Geob_2623</name>
</gene>
<dbReference type="InterPro" id="IPR049427">
    <property type="entry name" value="Acyl-ACP_TE_C"/>
</dbReference>
<keyword evidence="3" id="KW-0378">Hydrolase</keyword>
<sequence length="257" mass="29616">MDNVFEHKLRVRYYEVDCKDSIKPAAIFNFMQDAAASHVRQLGLSVADLGKKNLTWVISRFHLRLLHYPRGNDRITIHTWPSTKDGLFSCREYTIRDENGKVIALATSSWAAVNITTRRPVRLKDHLRDFPLKSERAIEDDFPSLPRPGRIDGEQRFQVRRSDLDINRHVNNAVYVDWALETVPLSIAEKYRLAEIEVSFRGEALYGDNVVCSCEVFPVSAEEVECLHQLVNEIDGKELTRFRSFWRLLVDGQKAAA</sequence>
<dbReference type="RefSeq" id="WP_012647702.1">
    <property type="nucleotide sequence ID" value="NC_011979.1"/>
</dbReference>
<dbReference type="InterPro" id="IPR045023">
    <property type="entry name" value="FATA/B"/>
</dbReference>
<dbReference type="GO" id="GO:0000036">
    <property type="term" value="F:acyl carrier activity"/>
    <property type="evidence" value="ECO:0007669"/>
    <property type="project" value="TreeGrafter"/>
</dbReference>
<evidence type="ECO:0000256" key="3">
    <source>
        <dbReference type="ARBA" id="ARBA00022801"/>
    </source>
</evidence>
<dbReference type="KEGG" id="geo:Geob_2623"/>
<dbReference type="SUPFAM" id="SSF54637">
    <property type="entry name" value="Thioesterase/thiol ester dehydrase-isomerase"/>
    <property type="match status" value="2"/>
</dbReference>
<evidence type="ECO:0000256" key="6">
    <source>
        <dbReference type="ARBA" id="ARBA00023098"/>
    </source>
</evidence>
<evidence type="ECO:0000256" key="2">
    <source>
        <dbReference type="ARBA" id="ARBA00022516"/>
    </source>
</evidence>
<keyword evidence="5" id="KW-0809">Transit peptide</keyword>
<keyword evidence="4" id="KW-0276">Fatty acid metabolism</keyword>
<accession>B9M0X0</accession>
<dbReference type="STRING" id="316067.Geob_2623"/>
<evidence type="ECO:0000256" key="4">
    <source>
        <dbReference type="ARBA" id="ARBA00022832"/>
    </source>
</evidence>
<keyword evidence="11" id="KW-1185">Reference proteome</keyword>
<dbReference type="CDD" id="cd00586">
    <property type="entry name" value="4HBT"/>
    <property type="match status" value="1"/>
</dbReference>
<feature type="domain" description="Acyl-ACP thioesterase N-terminal hotdog" evidence="8">
    <location>
        <begin position="3"/>
        <end position="128"/>
    </location>
</feature>
<dbReference type="InterPro" id="IPR029069">
    <property type="entry name" value="HotDog_dom_sf"/>
</dbReference>
<dbReference type="InterPro" id="IPR002864">
    <property type="entry name" value="Acyl-ACP_thioesterase_NHD"/>
</dbReference>
<name>B9M0X0_GEODF</name>
<dbReference type="HOGENOM" id="CLU_045466_2_0_7"/>
<keyword evidence="2" id="KW-0444">Lipid biosynthesis</keyword>
<keyword evidence="7" id="KW-0275">Fatty acid biosynthesis</keyword>
<organism evidence="10 11">
    <name type="scientific">Geotalea daltonii (strain DSM 22248 / JCM 15807 / FRC-32)</name>
    <name type="common">Geobacter daltonii</name>
    <dbReference type="NCBI Taxonomy" id="316067"/>
    <lineage>
        <taxon>Bacteria</taxon>
        <taxon>Pseudomonadati</taxon>
        <taxon>Thermodesulfobacteriota</taxon>
        <taxon>Desulfuromonadia</taxon>
        <taxon>Geobacterales</taxon>
        <taxon>Geobacteraceae</taxon>
        <taxon>Geotalea</taxon>
    </lineage>
</organism>
<comment type="similarity">
    <text evidence="1">Belongs to the acyl-ACP thioesterase family.</text>
</comment>
<dbReference type="AlphaFoldDB" id="B9M0X0"/>
<dbReference type="Pfam" id="PF20791">
    <property type="entry name" value="Acyl-ACP_TE_C"/>
    <property type="match status" value="1"/>
</dbReference>
<evidence type="ECO:0000259" key="9">
    <source>
        <dbReference type="Pfam" id="PF20791"/>
    </source>
</evidence>
<evidence type="ECO:0000256" key="5">
    <source>
        <dbReference type="ARBA" id="ARBA00022946"/>
    </source>
</evidence>
<dbReference type="PANTHER" id="PTHR31727:SF6">
    <property type="entry name" value="OLEOYL-ACYL CARRIER PROTEIN THIOESTERASE 1, CHLOROPLASTIC"/>
    <property type="match status" value="1"/>
</dbReference>
<dbReference type="Pfam" id="PF01643">
    <property type="entry name" value="Acyl-ACP_TE"/>
    <property type="match status" value="1"/>
</dbReference>
<evidence type="ECO:0000313" key="10">
    <source>
        <dbReference type="EMBL" id="ACM20973.1"/>
    </source>
</evidence>
<evidence type="ECO:0000256" key="1">
    <source>
        <dbReference type="ARBA" id="ARBA00006500"/>
    </source>
</evidence>
<reference evidence="10 11" key="1">
    <citation type="submission" date="2009-01" db="EMBL/GenBank/DDBJ databases">
        <title>Complete sequence of Geobacter sp. FRC-32.</title>
        <authorList>
            <consortium name="US DOE Joint Genome Institute"/>
            <person name="Lucas S."/>
            <person name="Copeland A."/>
            <person name="Lapidus A."/>
            <person name="Glavina del Rio T."/>
            <person name="Dalin E."/>
            <person name="Tice H."/>
            <person name="Bruce D."/>
            <person name="Goodwin L."/>
            <person name="Pitluck S."/>
            <person name="Saunders E."/>
            <person name="Brettin T."/>
            <person name="Detter J.C."/>
            <person name="Han C."/>
            <person name="Larimer F."/>
            <person name="Land M."/>
            <person name="Hauser L."/>
            <person name="Kyrpides N."/>
            <person name="Ovchinnikova G."/>
            <person name="Kostka J."/>
            <person name="Richardson P."/>
        </authorList>
    </citation>
    <scope>NUCLEOTIDE SEQUENCE [LARGE SCALE GENOMIC DNA]</scope>
    <source>
        <strain evidence="11">DSM 22248 / JCM 15807 / FRC-32</strain>
    </source>
</reference>
<proteinExistence type="inferred from homology"/>
<dbReference type="Gene3D" id="3.10.129.10">
    <property type="entry name" value="Hotdog Thioesterase"/>
    <property type="match status" value="1"/>
</dbReference>
<evidence type="ECO:0000256" key="7">
    <source>
        <dbReference type="ARBA" id="ARBA00023160"/>
    </source>
</evidence>
<dbReference type="EMBL" id="CP001390">
    <property type="protein sequence ID" value="ACM20973.1"/>
    <property type="molecule type" value="Genomic_DNA"/>
</dbReference>
<feature type="domain" description="Acyl-ACP thioesterase-like C-terminal" evidence="9">
    <location>
        <begin position="154"/>
        <end position="247"/>
    </location>
</feature>
<protein>
    <submittedName>
        <fullName evidence="10">Acyl-CoA thioesterase</fullName>
    </submittedName>
</protein>
<dbReference type="Proteomes" id="UP000007721">
    <property type="component" value="Chromosome"/>
</dbReference>
<dbReference type="GO" id="GO:0016297">
    <property type="term" value="F:fatty acyl-[ACP] hydrolase activity"/>
    <property type="evidence" value="ECO:0007669"/>
    <property type="project" value="InterPro"/>
</dbReference>
<dbReference type="eggNOG" id="COG3884">
    <property type="taxonomic scope" value="Bacteria"/>
</dbReference>
<evidence type="ECO:0000313" key="11">
    <source>
        <dbReference type="Proteomes" id="UP000007721"/>
    </source>
</evidence>